<feature type="signal peptide" evidence="1">
    <location>
        <begin position="1"/>
        <end position="23"/>
    </location>
</feature>
<dbReference type="Proteomes" id="UP000824200">
    <property type="component" value="Unassembled WGS sequence"/>
</dbReference>
<reference evidence="2" key="2">
    <citation type="journal article" date="2021" name="PeerJ">
        <title>Extensive microbial diversity within the chicken gut microbiome revealed by metagenomics and culture.</title>
        <authorList>
            <person name="Gilroy R."/>
            <person name="Ravi A."/>
            <person name="Getino M."/>
            <person name="Pursley I."/>
            <person name="Horton D.L."/>
            <person name="Alikhan N.F."/>
            <person name="Baker D."/>
            <person name="Gharbi K."/>
            <person name="Hall N."/>
            <person name="Watson M."/>
            <person name="Adriaenssens E.M."/>
            <person name="Foster-Nyarko E."/>
            <person name="Jarju S."/>
            <person name="Secka A."/>
            <person name="Antonio M."/>
            <person name="Oren A."/>
            <person name="Chaudhuri R.R."/>
            <person name="La Ragione R."/>
            <person name="Hildebrand F."/>
            <person name="Pallen M.J."/>
        </authorList>
    </citation>
    <scope>NUCLEOTIDE SEQUENCE</scope>
    <source>
        <strain evidence="2">CHK121-14286</strain>
    </source>
</reference>
<accession>A0A9D1E3Y0</accession>
<comment type="caution">
    <text evidence="2">The sequence shown here is derived from an EMBL/GenBank/DDBJ whole genome shotgun (WGS) entry which is preliminary data.</text>
</comment>
<name>A0A9D1E3Y0_9BACT</name>
<evidence type="ECO:0000313" key="3">
    <source>
        <dbReference type="Proteomes" id="UP000824200"/>
    </source>
</evidence>
<evidence type="ECO:0008006" key="4">
    <source>
        <dbReference type="Google" id="ProtNLM"/>
    </source>
</evidence>
<reference evidence="2" key="1">
    <citation type="submission" date="2020-10" db="EMBL/GenBank/DDBJ databases">
        <authorList>
            <person name="Gilroy R."/>
        </authorList>
    </citation>
    <scope>NUCLEOTIDE SEQUENCE</scope>
    <source>
        <strain evidence="2">CHK121-14286</strain>
    </source>
</reference>
<evidence type="ECO:0000313" key="2">
    <source>
        <dbReference type="EMBL" id="HIR65791.1"/>
    </source>
</evidence>
<organism evidence="2 3">
    <name type="scientific">Candidatus Fimimonas gallinarum</name>
    <dbReference type="NCBI Taxonomy" id="2840821"/>
    <lineage>
        <taxon>Bacteria</taxon>
        <taxon>Pseudomonadati</taxon>
        <taxon>Myxococcota</taxon>
        <taxon>Myxococcia</taxon>
        <taxon>Myxococcales</taxon>
        <taxon>Cystobacterineae</taxon>
        <taxon>Myxococcaceae</taxon>
        <taxon>Myxococcaceae incertae sedis</taxon>
        <taxon>Candidatus Fimimonas</taxon>
    </lineage>
</organism>
<protein>
    <recommendedName>
        <fullName evidence="4">DUF4825 domain-containing protein</fullName>
    </recommendedName>
</protein>
<sequence length="172" mass="19482">MRKFLFWCLIVSLCLCFCGCSVDFTPFKTHVSDAKPAKVYNVYVFGAVAEEGYVEVAEGADYSMLVEKAGIIAQTYLPDFPYTLVKSTTKQLAVNYFDGENMCYCVNVNGPLITLRMNVENVSPQVVDKLADYIEEHGKITDKTLLKQILGEDYADNYYKFFVSMDDYEKIG</sequence>
<keyword evidence="1" id="KW-0732">Signal</keyword>
<proteinExistence type="predicted"/>
<gene>
    <name evidence="2" type="ORF">IAC95_02765</name>
</gene>
<dbReference type="EMBL" id="DVHL01000023">
    <property type="protein sequence ID" value="HIR65791.1"/>
    <property type="molecule type" value="Genomic_DNA"/>
</dbReference>
<evidence type="ECO:0000256" key="1">
    <source>
        <dbReference type="SAM" id="SignalP"/>
    </source>
</evidence>
<dbReference type="AlphaFoldDB" id="A0A9D1E3Y0"/>
<feature type="chain" id="PRO_5039577542" description="DUF4825 domain-containing protein" evidence="1">
    <location>
        <begin position="24"/>
        <end position="172"/>
    </location>
</feature>